<protein>
    <submittedName>
        <fullName evidence="1">Uncharacterized protein</fullName>
    </submittedName>
</protein>
<reference evidence="1 2" key="1">
    <citation type="submission" date="2019-08" db="EMBL/GenBank/DDBJ databases">
        <title>Bacillus genomes from the desert of Cuatro Cienegas, Coahuila.</title>
        <authorList>
            <person name="Olmedo-Alvarez G."/>
        </authorList>
    </citation>
    <scope>NUCLEOTIDE SEQUENCE [LARGE SCALE GENOMIC DNA]</scope>
    <source>
        <strain evidence="1 2">CH108_3D</strain>
    </source>
</reference>
<dbReference type="Proteomes" id="UP000322997">
    <property type="component" value="Unassembled WGS sequence"/>
</dbReference>
<dbReference type="EMBL" id="VTEQ01000001">
    <property type="protein sequence ID" value="TYS56388.1"/>
    <property type="molecule type" value="Genomic_DNA"/>
</dbReference>
<dbReference type="RefSeq" id="WP_222929126.1">
    <property type="nucleotide sequence ID" value="NZ_JBNILK010000001.1"/>
</dbReference>
<name>A0A5D4S2K0_9BACI</name>
<evidence type="ECO:0000313" key="2">
    <source>
        <dbReference type="Proteomes" id="UP000322997"/>
    </source>
</evidence>
<accession>A0A5D4S2K0</accession>
<evidence type="ECO:0000313" key="1">
    <source>
        <dbReference type="EMBL" id="TYS56388.1"/>
    </source>
</evidence>
<proteinExistence type="predicted"/>
<comment type="caution">
    <text evidence="1">The sequence shown here is derived from an EMBL/GenBank/DDBJ whole genome shotgun (WGS) entry which is preliminary data.</text>
</comment>
<gene>
    <name evidence="1" type="ORF">FZC83_02100</name>
</gene>
<sequence>MTKRSKKLRGKNRRMRNLEAHIPKGHYCYGYREDGKWVHPCPFLRFNKHEHHQSNGICEAFELRDDHNGGLLWDWVKECSVNDEYDENFNK</sequence>
<dbReference type="AlphaFoldDB" id="A0A5D4S2K0"/>
<organism evidence="1 2">
    <name type="scientific">Rossellomorea marisflavi</name>
    <dbReference type="NCBI Taxonomy" id="189381"/>
    <lineage>
        <taxon>Bacteria</taxon>
        <taxon>Bacillati</taxon>
        <taxon>Bacillota</taxon>
        <taxon>Bacilli</taxon>
        <taxon>Bacillales</taxon>
        <taxon>Bacillaceae</taxon>
        <taxon>Rossellomorea</taxon>
    </lineage>
</organism>